<evidence type="ECO:0000256" key="7">
    <source>
        <dbReference type="ARBA" id="ARBA00023175"/>
    </source>
</evidence>
<dbReference type="GO" id="GO:0003774">
    <property type="term" value="F:cytoskeletal motor activity"/>
    <property type="evidence" value="ECO:0007669"/>
    <property type="project" value="UniProtKB-UniRule"/>
</dbReference>
<keyword evidence="4 9" id="KW-0067">ATP-binding</keyword>
<dbReference type="InterPro" id="IPR036961">
    <property type="entry name" value="Kinesin_motor_dom_sf"/>
</dbReference>
<dbReference type="PROSITE" id="PS51456">
    <property type="entry name" value="MYOSIN_MOTOR"/>
    <property type="match status" value="1"/>
</dbReference>
<dbReference type="GO" id="GO:0005524">
    <property type="term" value="F:ATP binding"/>
    <property type="evidence" value="ECO:0007669"/>
    <property type="project" value="UniProtKB-UniRule"/>
</dbReference>
<keyword evidence="8 9" id="KW-0009">Actin-binding</keyword>
<dbReference type="Pfam" id="PF00063">
    <property type="entry name" value="Myosin_head"/>
    <property type="match status" value="1"/>
</dbReference>
<accession>A0A4P9WT92</accession>
<protein>
    <submittedName>
        <fullName evidence="11">Myosin VIIA, isoform CRA_d</fullName>
    </submittedName>
</protein>
<evidence type="ECO:0000256" key="1">
    <source>
        <dbReference type="ARBA" id="ARBA00004496"/>
    </source>
</evidence>
<dbReference type="CDD" id="cd00124">
    <property type="entry name" value="MYSc"/>
    <property type="match status" value="1"/>
</dbReference>
<gene>
    <name evidence="11" type="ORF">BDK51DRAFT_21313</name>
</gene>
<keyword evidence="12" id="KW-1185">Reference proteome</keyword>
<feature type="binding site" evidence="9">
    <location>
        <begin position="103"/>
        <end position="110"/>
    </location>
    <ligand>
        <name>ATP</name>
        <dbReference type="ChEBI" id="CHEBI:30616"/>
    </ligand>
</feature>
<dbReference type="OrthoDB" id="6108017at2759"/>
<evidence type="ECO:0000256" key="9">
    <source>
        <dbReference type="PROSITE-ProRule" id="PRU00782"/>
    </source>
</evidence>
<comment type="subcellular location">
    <subcellularLocation>
        <location evidence="1">Cytoplasm</location>
    </subcellularLocation>
</comment>
<evidence type="ECO:0000256" key="6">
    <source>
        <dbReference type="ARBA" id="ARBA00023123"/>
    </source>
</evidence>
<dbReference type="InterPro" id="IPR001609">
    <property type="entry name" value="Myosin_head_motor_dom-like"/>
</dbReference>
<keyword evidence="7 9" id="KW-0505">Motor protein</keyword>
<dbReference type="GO" id="GO:0003779">
    <property type="term" value="F:actin binding"/>
    <property type="evidence" value="ECO:0007669"/>
    <property type="project" value="UniProtKB-KW"/>
</dbReference>
<dbReference type="EMBL" id="KZ993864">
    <property type="protein sequence ID" value="RKO94560.1"/>
    <property type="molecule type" value="Genomic_DNA"/>
</dbReference>
<evidence type="ECO:0000256" key="2">
    <source>
        <dbReference type="ARBA" id="ARBA00022490"/>
    </source>
</evidence>
<keyword evidence="2" id="KW-0963">Cytoplasm</keyword>
<dbReference type="SUPFAM" id="SSF52540">
    <property type="entry name" value="P-loop containing nucleoside triphosphate hydrolases"/>
    <property type="match status" value="1"/>
</dbReference>
<dbReference type="Proteomes" id="UP000269721">
    <property type="component" value="Unassembled WGS sequence"/>
</dbReference>
<dbReference type="PANTHER" id="PTHR46049">
    <property type="entry name" value="AGAP003327-PA"/>
    <property type="match status" value="1"/>
</dbReference>
<dbReference type="InterPro" id="IPR051724">
    <property type="entry name" value="Actin_motor_Myosin"/>
</dbReference>
<dbReference type="Gene3D" id="3.40.850.10">
    <property type="entry name" value="Kinesin motor domain"/>
    <property type="match status" value="1"/>
</dbReference>
<dbReference type="Gene3D" id="1.20.5.4820">
    <property type="match status" value="1"/>
</dbReference>
<feature type="non-terminal residue" evidence="11">
    <location>
        <position position="1"/>
    </location>
</feature>
<dbReference type="Gene3D" id="1.10.10.820">
    <property type="match status" value="1"/>
</dbReference>
<evidence type="ECO:0000256" key="5">
    <source>
        <dbReference type="ARBA" id="ARBA00023054"/>
    </source>
</evidence>
<comment type="similarity">
    <text evidence="9">Belongs to the TRAFAC class myosin-kinesin ATPase superfamily. Myosin family.</text>
</comment>
<reference evidence="12" key="1">
    <citation type="journal article" date="2018" name="Nat. Microbiol.">
        <title>Leveraging single-cell genomics to expand the fungal tree of life.</title>
        <authorList>
            <person name="Ahrendt S.R."/>
            <person name="Quandt C.A."/>
            <person name="Ciobanu D."/>
            <person name="Clum A."/>
            <person name="Salamov A."/>
            <person name="Andreopoulos B."/>
            <person name="Cheng J.F."/>
            <person name="Woyke T."/>
            <person name="Pelin A."/>
            <person name="Henrissat B."/>
            <person name="Reynolds N.K."/>
            <person name="Benny G.L."/>
            <person name="Smith M.E."/>
            <person name="James T.Y."/>
            <person name="Grigoriev I.V."/>
        </authorList>
    </citation>
    <scope>NUCLEOTIDE SEQUENCE [LARGE SCALE GENOMIC DNA]</scope>
</reference>
<evidence type="ECO:0000256" key="4">
    <source>
        <dbReference type="ARBA" id="ARBA00022840"/>
    </source>
</evidence>
<keyword evidence="3 9" id="KW-0547">Nucleotide-binding</keyword>
<dbReference type="FunFam" id="1.10.10.820:FF:000001">
    <property type="entry name" value="Myosin heavy chain"/>
    <property type="match status" value="1"/>
</dbReference>
<feature type="region of interest" description="Actin-binding" evidence="9">
    <location>
        <begin position="557"/>
        <end position="579"/>
    </location>
</feature>
<evidence type="ECO:0000313" key="11">
    <source>
        <dbReference type="EMBL" id="RKO94560.1"/>
    </source>
</evidence>
<name>A0A4P9WT92_9FUNG</name>
<keyword evidence="5" id="KW-0175">Coiled coil</keyword>
<feature type="domain" description="Myosin motor" evidence="10">
    <location>
        <begin position="10"/>
        <end position="676"/>
    </location>
</feature>
<dbReference type="AlphaFoldDB" id="A0A4P9WT92"/>
<dbReference type="PANTHER" id="PTHR46049:SF5">
    <property type="entry name" value="PLECKSTRIN HOMOLOGY DOMAIN-CONTAINING FAMILY H MEMBER 3"/>
    <property type="match status" value="1"/>
</dbReference>
<dbReference type="PRINTS" id="PR00193">
    <property type="entry name" value="MYOSINHEAVY"/>
</dbReference>
<dbReference type="GO" id="GO:0016459">
    <property type="term" value="C:myosin complex"/>
    <property type="evidence" value="ECO:0007669"/>
    <property type="project" value="UniProtKB-KW"/>
</dbReference>
<evidence type="ECO:0000256" key="3">
    <source>
        <dbReference type="ARBA" id="ARBA00022741"/>
    </source>
</evidence>
<dbReference type="SMART" id="SM00242">
    <property type="entry name" value="MYSc"/>
    <property type="match status" value="1"/>
</dbReference>
<evidence type="ECO:0000259" key="10">
    <source>
        <dbReference type="PROSITE" id="PS51456"/>
    </source>
</evidence>
<evidence type="ECO:0000256" key="8">
    <source>
        <dbReference type="ARBA" id="ARBA00023203"/>
    </source>
</evidence>
<dbReference type="FunFam" id="1.20.58.530:FF:000005">
    <property type="entry name" value="unconventional myosin-IXa isoform X1"/>
    <property type="match status" value="1"/>
</dbReference>
<dbReference type="InterPro" id="IPR027417">
    <property type="entry name" value="P-loop_NTPase"/>
</dbReference>
<proteinExistence type="inferred from homology"/>
<evidence type="ECO:0000313" key="12">
    <source>
        <dbReference type="Proteomes" id="UP000269721"/>
    </source>
</evidence>
<organism evidence="11 12">
    <name type="scientific">Blyttiomyces helicus</name>
    <dbReference type="NCBI Taxonomy" id="388810"/>
    <lineage>
        <taxon>Eukaryota</taxon>
        <taxon>Fungi</taxon>
        <taxon>Fungi incertae sedis</taxon>
        <taxon>Chytridiomycota</taxon>
        <taxon>Chytridiomycota incertae sedis</taxon>
        <taxon>Chytridiomycetes</taxon>
        <taxon>Chytridiomycetes incertae sedis</taxon>
        <taxon>Blyttiomyces</taxon>
    </lineage>
</organism>
<dbReference type="Gene3D" id="1.20.120.720">
    <property type="entry name" value="Myosin VI head, motor domain, U50 subdomain"/>
    <property type="match status" value="1"/>
</dbReference>
<dbReference type="GO" id="GO:0005737">
    <property type="term" value="C:cytoplasm"/>
    <property type="evidence" value="ECO:0007669"/>
    <property type="project" value="UniProtKB-SubCell"/>
</dbReference>
<dbReference type="Gene3D" id="1.20.58.530">
    <property type="match status" value="1"/>
</dbReference>
<sequence length="786" mass="88468">VRPMHPSSVQGVEDMITLGDLHEAALFYNLSLRMNKDEIYTYTGNILIAINPYKTLPIYDLENVRKYKGVPPGELPPHVFAIANETFCALSRNHRNQCVVISGESGAGKTETTKLILQYLAAVSTKHSLVQEQILDASPILEAFGNAKTVRNNNSSRFGKFIEVQFGQDGSIMGAKMLEYLLEKSRVVSQSPDERNYHIFYNLLAGAPEELATELTLGPIESYFYLTRSGCMSIAGVDDAADFLTIMDSFATLKFGDVQKDIMRVLSAILHLGNLSFEGGDGETLAISMTNVINVIGALTGIDSGQLVFSLINRTTITRGEKFVTPLTRAQVEYSRDAMAKALYGRMFTWIVSYINETTTSKSELPFVGVLDIFGFEDFAINSFEQFCINYANERLQFFFNQHIFKLEQEEYDLEGIDWKKIDFVDNQPCIDLISKKPLGLIFLLDEESNFPKSSDHTCLSKFHTTHEKHPNYGKPKTPSPIFALRHYAGEVVYQVSGFLEKNRDTLRADLTDLLAASTNPFIATLFKAPPEVVDEPSIVFGTNKGSSAAGTKGASLSELIATLASCNPYFVRCIKPNTQKIPNVMDRGLVMAQLKYSGMLETIRIRQAGFSVRTKFSEFVGRYGILAPNSKFEDSRARSAAVMKTVNVTEGLWALGKTKIFFKSQVESILESSRGEILLKFVQRIQAWARMLSKRANYLRTRSAISTLQRGTVLMVLSILMYPPLRRFKYIYSSPNHSLDPYFLGTRIWLARRKRAVIFRGIVKLQACKIEIKLYFLAQYWQNHY</sequence>
<keyword evidence="6 9" id="KW-0518">Myosin</keyword>